<dbReference type="GO" id="GO:0004930">
    <property type="term" value="F:G protein-coupled receptor activity"/>
    <property type="evidence" value="ECO:0007669"/>
    <property type="project" value="UniProtKB-KW"/>
</dbReference>
<dbReference type="PANTHER" id="PTHR45695">
    <property type="entry name" value="LEUCOKININ RECEPTOR-RELATED"/>
    <property type="match status" value="1"/>
</dbReference>
<evidence type="ECO:0000256" key="5">
    <source>
        <dbReference type="ARBA" id="ARBA00023136"/>
    </source>
</evidence>
<feature type="transmembrane region" description="Helical" evidence="10">
    <location>
        <begin position="64"/>
        <end position="91"/>
    </location>
</feature>
<dbReference type="PROSITE" id="PS50262">
    <property type="entry name" value="G_PROTEIN_RECEP_F1_2"/>
    <property type="match status" value="1"/>
</dbReference>
<feature type="transmembrane region" description="Helical" evidence="10">
    <location>
        <begin position="195"/>
        <end position="220"/>
    </location>
</feature>
<comment type="subcellular location">
    <subcellularLocation>
        <location evidence="1">Membrane</location>
        <topology evidence="1">Multi-pass membrane protein</topology>
    </subcellularLocation>
</comment>
<feature type="compositionally biased region" description="Polar residues" evidence="9">
    <location>
        <begin position="343"/>
        <end position="359"/>
    </location>
</feature>
<dbReference type="Proteomes" id="UP001249851">
    <property type="component" value="Unassembled WGS sequence"/>
</dbReference>
<keyword evidence="2 8" id="KW-0812">Transmembrane</keyword>
<protein>
    <submittedName>
        <fullName evidence="12">Neuropeptide FF receptor 2</fullName>
    </submittedName>
</protein>
<dbReference type="InterPro" id="IPR017452">
    <property type="entry name" value="GPCR_Rhodpsn_7TM"/>
</dbReference>
<feature type="transmembrane region" description="Helical" evidence="10">
    <location>
        <begin position="31"/>
        <end position="52"/>
    </location>
</feature>
<dbReference type="PRINTS" id="PR00237">
    <property type="entry name" value="GPCRRHODOPSN"/>
</dbReference>
<dbReference type="Gene3D" id="1.20.1070.10">
    <property type="entry name" value="Rhodopsin 7-helix transmembrane proteins"/>
    <property type="match status" value="1"/>
</dbReference>
<keyword evidence="6 8" id="KW-0675">Receptor</keyword>
<proteinExistence type="inferred from homology"/>
<evidence type="ECO:0000313" key="13">
    <source>
        <dbReference type="Proteomes" id="UP001249851"/>
    </source>
</evidence>
<dbReference type="PROSITE" id="PS00237">
    <property type="entry name" value="G_PROTEIN_RECEP_F1_1"/>
    <property type="match status" value="1"/>
</dbReference>
<dbReference type="InterPro" id="IPR000276">
    <property type="entry name" value="GPCR_Rhodpsn"/>
</dbReference>
<dbReference type="SUPFAM" id="SSF81321">
    <property type="entry name" value="Family A G protein-coupled receptor-like"/>
    <property type="match status" value="1"/>
</dbReference>
<evidence type="ECO:0000256" key="9">
    <source>
        <dbReference type="SAM" id="MobiDB-lite"/>
    </source>
</evidence>
<keyword evidence="4 8" id="KW-0297">G-protein coupled receptor</keyword>
<evidence type="ECO:0000256" key="2">
    <source>
        <dbReference type="ARBA" id="ARBA00022692"/>
    </source>
</evidence>
<evidence type="ECO:0000313" key="12">
    <source>
        <dbReference type="EMBL" id="KAK2573133.1"/>
    </source>
</evidence>
<keyword evidence="7 8" id="KW-0807">Transducer</keyword>
<comment type="caution">
    <text evidence="12">The sequence shown here is derived from an EMBL/GenBank/DDBJ whole genome shotgun (WGS) entry which is preliminary data.</text>
</comment>
<dbReference type="EMBL" id="JARQWQ010000003">
    <property type="protein sequence ID" value="KAK2573133.1"/>
    <property type="molecule type" value="Genomic_DNA"/>
</dbReference>
<evidence type="ECO:0000256" key="6">
    <source>
        <dbReference type="ARBA" id="ARBA00023170"/>
    </source>
</evidence>
<feature type="transmembrane region" description="Helical" evidence="10">
    <location>
        <begin position="147"/>
        <end position="164"/>
    </location>
</feature>
<feature type="domain" description="G-protein coupled receptors family 1 profile" evidence="11">
    <location>
        <begin position="43"/>
        <end position="306"/>
    </location>
</feature>
<evidence type="ECO:0000256" key="10">
    <source>
        <dbReference type="SAM" id="Phobius"/>
    </source>
</evidence>
<dbReference type="AlphaFoldDB" id="A0AAD9R4T9"/>
<keyword evidence="5 10" id="KW-0472">Membrane</keyword>
<dbReference type="Pfam" id="PF00001">
    <property type="entry name" value="7tm_1"/>
    <property type="match status" value="1"/>
</dbReference>
<name>A0AAD9R4T9_ACRCE</name>
<sequence>MNSSLPNKGNVSGMASCVQSWTTNMQVLMTVLYSVIFPISLVGNSLVLFVVFKKQNMRSALNLLIVNMAIADLLLTIFVMPYSVVFLFVGLEWFSGIFGLILCKAIFFSLAVSLAASVISLIVMTVDRFVTIVFVWKRCLDLRSSKVSLVVIWAISSAIMGPYLQVYTVKQAIAGDDRYFCYPDWTRMPVDFNKLFAVCIFVVLYAIPLLLMAILYSIIVHKLWRNRFARQNSGSGCDATINNSKKRVVKMLITVTCTFAICWFPLHIIHYYIYFDSQSHMCLSLYVILLSFWLGHANSAINPILYFIFNKTFRRAFLEALHIVSFTPFNYITNSSRRSSRRPSTTQNNGKSMSHNNNEAAAQPSPPAHPATHARTQNMYGYANLCYHIEIEKLESPGRDSRIDGKKKPRYSMLVVMDKLTTV</sequence>
<keyword evidence="13" id="KW-1185">Reference proteome</keyword>
<evidence type="ECO:0000256" key="7">
    <source>
        <dbReference type="ARBA" id="ARBA00023224"/>
    </source>
</evidence>
<dbReference type="GO" id="GO:0005886">
    <property type="term" value="C:plasma membrane"/>
    <property type="evidence" value="ECO:0007669"/>
    <property type="project" value="TreeGrafter"/>
</dbReference>
<feature type="transmembrane region" description="Helical" evidence="10">
    <location>
        <begin position="97"/>
        <end position="126"/>
    </location>
</feature>
<reference evidence="12" key="2">
    <citation type="journal article" date="2023" name="Science">
        <title>Genomic signatures of disease resistance in endangered staghorn corals.</title>
        <authorList>
            <person name="Vollmer S.V."/>
            <person name="Selwyn J.D."/>
            <person name="Despard B.A."/>
            <person name="Roesel C.L."/>
        </authorList>
    </citation>
    <scope>NUCLEOTIDE SEQUENCE</scope>
    <source>
        <strain evidence="12">K2</strain>
    </source>
</reference>
<gene>
    <name evidence="12" type="ORF">P5673_002174</name>
</gene>
<comment type="similarity">
    <text evidence="8">Belongs to the G-protein coupled receptor 1 family.</text>
</comment>
<dbReference type="FunFam" id="1.20.1070.10:FF:000291">
    <property type="entry name" value="Predicted protein"/>
    <property type="match status" value="1"/>
</dbReference>
<evidence type="ECO:0000256" key="1">
    <source>
        <dbReference type="ARBA" id="ARBA00004141"/>
    </source>
</evidence>
<feature type="region of interest" description="Disordered" evidence="9">
    <location>
        <begin position="334"/>
        <end position="373"/>
    </location>
</feature>
<feature type="transmembrane region" description="Helical" evidence="10">
    <location>
        <begin position="285"/>
        <end position="309"/>
    </location>
</feature>
<evidence type="ECO:0000256" key="4">
    <source>
        <dbReference type="ARBA" id="ARBA00023040"/>
    </source>
</evidence>
<keyword evidence="3 10" id="KW-1133">Transmembrane helix</keyword>
<organism evidence="12 13">
    <name type="scientific">Acropora cervicornis</name>
    <name type="common">Staghorn coral</name>
    <dbReference type="NCBI Taxonomy" id="6130"/>
    <lineage>
        <taxon>Eukaryota</taxon>
        <taxon>Metazoa</taxon>
        <taxon>Cnidaria</taxon>
        <taxon>Anthozoa</taxon>
        <taxon>Hexacorallia</taxon>
        <taxon>Scleractinia</taxon>
        <taxon>Astrocoeniina</taxon>
        <taxon>Acroporidae</taxon>
        <taxon>Acropora</taxon>
    </lineage>
</organism>
<evidence type="ECO:0000256" key="8">
    <source>
        <dbReference type="RuleBase" id="RU000688"/>
    </source>
</evidence>
<accession>A0AAD9R4T9</accession>
<evidence type="ECO:0000259" key="11">
    <source>
        <dbReference type="PROSITE" id="PS50262"/>
    </source>
</evidence>
<dbReference type="CDD" id="cd14993">
    <property type="entry name" value="7tmA_CCKR-like"/>
    <property type="match status" value="1"/>
</dbReference>
<evidence type="ECO:0000256" key="3">
    <source>
        <dbReference type="ARBA" id="ARBA00022989"/>
    </source>
</evidence>
<reference evidence="12" key="1">
    <citation type="journal article" date="2023" name="G3 (Bethesda)">
        <title>Whole genome assembly and annotation of the endangered Caribbean coral Acropora cervicornis.</title>
        <authorList>
            <person name="Selwyn J.D."/>
            <person name="Vollmer S.V."/>
        </authorList>
    </citation>
    <scope>NUCLEOTIDE SEQUENCE</scope>
    <source>
        <strain evidence="12">K2</strain>
    </source>
</reference>
<dbReference type="PANTHER" id="PTHR45695:SF9">
    <property type="entry name" value="LEUCOKININ RECEPTOR"/>
    <property type="match status" value="1"/>
</dbReference>
<dbReference type="SMART" id="SM01381">
    <property type="entry name" value="7TM_GPCR_Srsx"/>
    <property type="match status" value="1"/>
</dbReference>
<feature type="transmembrane region" description="Helical" evidence="10">
    <location>
        <begin position="251"/>
        <end position="273"/>
    </location>
</feature>